<proteinExistence type="predicted"/>
<evidence type="ECO:0000313" key="1">
    <source>
        <dbReference type="EMBL" id="GAI47248.1"/>
    </source>
</evidence>
<sequence length="53" mass="6013">METKDELRSHTRDETQQVNVLAINGMKPMGALRSQVSLGFHPHMATQICYGFH</sequence>
<protein>
    <submittedName>
        <fullName evidence="1">Uncharacterized protein</fullName>
    </submittedName>
</protein>
<comment type="caution">
    <text evidence="1">The sequence shown here is derived from an EMBL/GenBank/DDBJ whole genome shotgun (WGS) entry which is preliminary data.</text>
</comment>
<dbReference type="EMBL" id="BARV01040984">
    <property type="protein sequence ID" value="GAI47248.1"/>
    <property type="molecule type" value="Genomic_DNA"/>
</dbReference>
<organism evidence="1">
    <name type="scientific">marine sediment metagenome</name>
    <dbReference type="NCBI Taxonomy" id="412755"/>
    <lineage>
        <taxon>unclassified sequences</taxon>
        <taxon>metagenomes</taxon>
        <taxon>ecological metagenomes</taxon>
    </lineage>
</organism>
<dbReference type="AlphaFoldDB" id="X1NUG5"/>
<name>X1NUG5_9ZZZZ</name>
<accession>X1NUG5</accession>
<gene>
    <name evidence="1" type="ORF">S06H3_62242</name>
</gene>
<reference evidence="1" key="1">
    <citation type="journal article" date="2014" name="Front. Microbiol.">
        <title>High frequency of phylogenetically diverse reductive dehalogenase-homologous genes in deep subseafloor sedimentary metagenomes.</title>
        <authorList>
            <person name="Kawai M."/>
            <person name="Futagami T."/>
            <person name="Toyoda A."/>
            <person name="Takaki Y."/>
            <person name="Nishi S."/>
            <person name="Hori S."/>
            <person name="Arai W."/>
            <person name="Tsubouchi T."/>
            <person name="Morono Y."/>
            <person name="Uchiyama I."/>
            <person name="Ito T."/>
            <person name="Fujiyama A."/>
            <person name="Inagaki F."/>
            <person name="Takami H."/>
        </authorList>
    </citation>
    <scope>NUCLEOTIDE SEQUENCE</scope>
    <source>
        <strain evidence="1">Expedition CK06-06</strain>
    </source>
</reference>